<evidence type="ECO:0000313" key="2">
    <source>
        <dbReference type="Proteomes" id="UP001362999"/>
    </source>
</evidence>
<reference evidence="1 2" key="1">
    <citation type="journal article" date="2024" name="J Genomics">
        <title>Draft genome sequencing and assembly of Favolaschia claudopus CIRM-BRFM 2984 isolated from oak limbs.</title>
        <authorList>
            <person name="Navarro D."/>
            <person name="Drula E."/>
            <person name="Chaduli D."/>
            <person name="Cazenave R."/>
            <person name="Ahrendt S."/>
            <person name="Wang J."/>
            <person name="Lipzen A."/>
            <person name="Daum C."/>
            <person name="Barry K."/>
            <person name="Grigoriev I.V."/>
            <person name="Favel A."/>
            <person name="Rosso M.N."/>
            <person name="Martin F."/>
        </authorList>
    </citation>
    <scope>NUCLEOTIDE SEQUENCE [LARGE SCALE GENOMIC DNA]</scope>
    <source>
        <strain evidence="1 2">CIRM-BRFM 2984</strain>
    </source>
</reference>
<comment type="caution">
    <text evidence="1">The sequence shown here is derived from an EMBL/GenBank/DDBJ whole genome shotgun (WGS) entry which is preliminary data.</text>
</comment>
<accession>A0AAV9ZVH9</accession>
<dbReference type="Proteomes" id="UP001362999">
    <property type="component" value="Unassembled WGS sequence"/>
</dbReference>
<evidence type="ECO:0000313" key="1">
    <source>
        <dbReference type="EMBL" id="KAK6993000.1"/>
    </source>
</evidence>
<sequence>MVRPRAVSSMTSRVQTSPLFAMPVEVQALILLFVCGEFDDEPMAFVIARIEVCRICALWRNIVFSDSRFWSSVFIGDRRNLAILPLWISRSKSSPLHLFVDTGTYEDNWRYFDSVFASLVRIVPSIIGRITRFSLWDGYGDRGAVILHWLTSLAASNVQRLDIFAMLPTVADARVVERGRGRWGRRGRKVDLSKPSTPLHLIPSAPLVALVVHHAFLVLHPSMLSSLRCLRLGPIPSRHRLSWDSLRSMLLACPALTLFVCHEVCCEDGPFQECELPNLTHFRLVCRNSYGNGIFSALRLPSLRVLSLDEYTPGLWYGSETALASVEVLELTCGLIWPETLFHFLRPLLPASSREAVLALKQFMVSYLVVKNIGQPNDVPNDTLCPSLALVRLGGTLNPNEVADLLSLTPATAMHDIGRSFRVVNGVVEATEYALPAESPFQFGDGFCG</sequence>
<evidence type="ECO:0008006" key="3">
    <source>
        <dbReference type="Google" id="ProtNLM"/>
    </source>
</evidence>
<organism evidence="1 2">
    <name type="scientific">Favolaschia claudopus</name>
    <dbReference type="NCBI Taxonomy" id="2862362"/>
    <lineage>
        <taxon>Eukaryota</taxon>
        <taxon>Fungi</taxon>
        <taxon>Dikarya</taxon>
        <taxon>Basidiomycota</taxon>
        <taxon>Agaricomycotina</taxon>
        <taxon>Agaricomycetes</taxon>
        <taxon>Agaricomycetidae</taxon>
        <taxon>Agaricales</taxon>
        <taxon>Marasmiineae</taxon>
        <taxon>Mycenaceae</taxon>
        <taxon>Favolaschia</taxon>
    </lineage>
</organism>
<name>A0AAV9ZVH9_9AGAR</name>
<protein>
    <recommendedName>
        <fullName evidence="3">F-box domain-containing protein</fullName>
    </recommendedName>
</protein>
<proteinExistence type="predicted"/>
<keyword evidence="2" id="KW-1185">Reference proteome</keyword>
<dbReference type="EMBL" id="JAWWNJ010000105">
    <property type="protein sequence ID" value="KAK6993000.1"/>
    <property type="molecule type" value="Genomic_DNA"/>
</dbReference>
<gene>
    <name evidence="1" type="ORF">R3P38DRAFT_2801373</name>
</gene>
<dbReference type="AlphaFoldDB" id="A0AAV9ZVH9"/>